<dbReference type="EMBL" id="BPMK01000005">
    <property type="protein sequence ID" value="GIZ51328.1"/>
    <property type="molecule type" value="Genomic_DNA"/>
</dbReference>
<keyword evidence="2" id="KW-1185">Reference proteome</keyword>
<protein>
    <recommendedName>
        <fullName evidence="3">DUF2917 family protein</fullName>
    </recommendedName>
</protein>
<name>A0ABQ4Q2K2_9BURK</name>
<reference evidence="1 2" key="1">
    <citation type="journal article" date="2022" name="Int. J. Syst. Evol. Microbiol.">
        <title>Noviherbaspirillum aridicola sp. nov., isolated from an arid soil in Pakistan.</title>
        <authorList>
            <person name="Khan I.U."/>
            <person name="Saqib M."/>
            <person name="Amin A."/>
            <person name="Hussain F."/>
            <person name="Li L."/>
            <person name="Liu Y.H."/>
            <person name="Fang B.Z."/>
            <person name="Ahmed I."/>
            <person name="Li W.J."/>
        </authorList>
    </citation>
    <scope>NUCLEOTIDE SEQUENCE [LARGE SCALE GENOMIC DNA]</scope>
    <source>
        <strain evidence="1 2">NCCP-691</strain>
    </source>
</reference>
<dbReference type="InterPro" id="IPR021317">
    <property type="entry name" value="DUF2917"/>
</dbReference>
<accession>A0ABQ4Q2K2</accession>
<dbReference type="Proteomes" id="UP000887222">
    <property type="component" value="Unassembled WGS sequence"/>
</dbReference>
<evidence type="ECO:0000313" key="1">
    <source>
        <dbReference type="EMBL" id="GIZ51328.1"/>
    </source>
</evidence>
<sequence length="115" mass="12427">MKATLTTIDTAASTRPRAATLPPEGTTLRLVRTRGASMRNALGWRVRALHGEVWITQDGDIRDIVLEPGQEYIVDRSGPVLLWTLGDADACLAIRPRDASVQRPAALPAGRPAFA</sequence>
<gene>
    <name evidence="1" type="ORF">NCCP691_13420</name>
</gene>
<dbReference type="Pfam" id="PF11142">
    <property type="entry name" value="DUF2917"/>
    <property type="match status" value="1"/>
</dbReference>
<dbReference type="RefSeq" id="WP_220807500.1">
    <property type="nucleotide sequence ID" value="NZ_BPMK01000005.1"/>
</dbReference>
<proteinExistence type="predicted"/>
<organism evidence="1 2">
    <name type="scientific">Noviherbaspirillum aridicola</name>
    <dbReference type="NCBI Taxonomy" id="2849687"/>
    <lineage>
        <taxon>Bacteria</taxon>
        <taxon>Pseudomonadati</taxon>
        <taxon>Pseudomonadota</taxon>
        <taxon>Betaproteobacteria</taxon>
        <taxon>Burkholderiales</taxon>
        <taxon>Oxalobacteraceae</taxon>
        <taxon>Noviherbaspirillum</taxon>
    </lineage>
</organism>
<evidence type="ECO:0008006" key="3">
    <source>
        <dbReference type="Google" id="ProtNLM"/>
    </source>
</evidence>
<comment type="caution">
    <text evidence="1">The sequence shown here is derived from an EMBL/GenBank/DDBJ whole genome shotgun (WGS) entry which is preliminary data.</text>
</comment>
<evidence type="ECO:0000313" key="2">
    <source>
        <dbReference type="Proteomes" id="UP000887222"/>
    </source>
</evidence>